<organism evidence="2">
    <name type="scientific">Salmonella enterica</name>
    <name type="common">Salmonella choleraesuis</name>
    <dbReference type="NCBI Taxonomy" id="28901"/>
    <lineage>
        <taxon>Bacteria</taxon>
        <taxon>Pseudomonadati</taxon>
        <taxon>Pseudomonadota</taxon>
        <taxon>Gammaproteobacteria</taxon>
        <taxon>Enterobacterales</taxon>
        <taxon>Enterobacteriaceae</taxon>
        <taxon>Salmonella</taxon>
    </lineage>
</organism>
<reference evidence="2" key="1">
    <citation type="journal article" date="2018" name="Genome Biol.">
        <title>SKESA: strategic k-mer extension for scrupulous assemblies.</title>
        <authorList>
            <person name="Souvorov A."/>
            <person name="Agarwala R."/>
            <person name="Lipman D.J."/>
        </authorList>
    </citation>
    <scope>NUCLEOTIDE SEQUENCE</scope>
    <source>
        <strain evidence="3">MA.CK_98/00004400</strain>
        <strain evidence="2">MA.CK_99/00000642</strain>
    </source>
</reference>
<dbReference type="CDD" id="cd13400">
    <property type="entry name" value="LT_IagB-like"/>
    <property type="match status" value="1"/>
</dbReference>
<dbReference type="Gene3D" id="1.10.530.10">
    <property type="match status" value="1"/>
</dbReference>
<dbReference type="InterPro" id="IPR008258">
    <property type="entry name" value="Transglycosylase_SLT_dom_1"/>
</dbReference>
<accession>A0A747DTX6</accession>
<evidence type="ECO:0000313" key="3">
    <source>
        <dbReference type="EMBL" id="HAF6182509.1"/>
    </source>
</evidence>
<gene>
    <name evidence="2" type="ORF">G8M63_002587</name>
    <name evidence="3" type="ORF">G9F17_002872</name>
</gene>
<protein>
    <submittedName>
        <fullName evidence="2">Transglycosylase SLT domain-containing protein</fullName>
    </submittedName>
</protein>
<feature type="domain" description="Transglycosylase SLT" evidence="1">
    <location>
        <begin position="37"/>
        <end position="137"/>
    </location>
</feature>
<comment type="caution">
    <text evidence="2">The sequence shown here is derived from an EMBL/GenBank/DDBJ whole genome shotgun (WGS) entry which is preliminary data.</text>
</comment>
<dbReference type="Pfam" id="PF01464">
    <property type="entry name" value="SLT"/>
    <property type="match status" value="1"/>
</dbReference>
<proteinExistence type="predicted"/>
<reference evidence="2" key="2">
    <citation type="submission" date="2020-02" db="EMBL/GenBank/DDBJ databases">
        <authorList>
            <consortium name="NCBI Pathogen Detection Project"/>
        </authorList>
    </citation>
    <scope>NUCLEOTIDE SEQUENCE</scope>
    <source>
        <strain evidence="3">MA.CK_98/00004400</strain>
        <strain evidence="2">MA.CK_99/00000642</strain>
    </source>
</reference>
<sequence>MKCLLTFFKLRIALFFVLIIAFFFLSDIAQATSCYVRAGRYYKIDPDLLLAIAWKESRLDKHAIGQNPHGGYGTGLMQVDSQHFKELKTYGITPHRLLNDSCLNIYTGAYYLAIAFRKFGRTWQAVGAYNAGFKINEIQNQRRLLYSNDVKRIYLTIKRKKSSAINSIHLTKKSEHFN</sequence>
<evidence type="ECO:0000313" key="2">
    <source>
        <dbReference type="EMBL" id="HAF4391221.1"/>
    </source>
</evidence>
<dbReference type="AlphaFoldDB" id="A0A747DTX6"/>
<dbReference type="SUPFAM" id="SSF53955">
    <property type="entry name" value="Lysozyme-like"/>
    <property type="match status" value="1"/>
</dbReference>
<dbReference type="EMBL" id="DAAVFB010000005">
    <property type="protein sequence ID" value="HAF4391221.1"/>
    <property type="molecule type" value="Genomic_DNA"/>
</dbReference>
<dbReference type="EMBL" id="DAAVQE010000004">
    <property type="protein sequence ID" value="HAF6182509.1"/>
    <property type="molecule type" value="Genomic_DNA"/>
</dbReference>
<dbReference type="InterPro" id="IPR023346">
    <property type="entry name" value="Lysozyme-like_dom_sf"/>
</dbReference>
<name>A0A747DTX6_SALER</name>
<evidence type="ECO:0000259" key="1">
    <source>
        <dbReference type="Pfam" id="PF01464"/>
    </source>
</evidence>